<evidence type="ECO:0000256" key="2">
    <source>
        <dbReference type="ARBA" id="ARBA00022737"/>
    </source>
</evidence>
<keyword evidence="3" id="KW-0201">Cytochrome c-type biogenesis</keyword>
<dbReference type="InterPro" id="IPR011990">
    <property type="entry name" value="TPR-like_helical_dom_sf"/>
</dbReference>
<accession>A0A1E3WDP8</accession>
<dbReference type="GO" id="GO:0017004">
    <property type="term" value="P:cytochrome complex assembly"/>
    <property type="evidence" value="ECO:0007669"/>
    <property type="project" value="UniProtKB-KW"/>
</dbReference>
<keyword evidence="5" id="KW-0472">Membrane</keyword>
<dbReference type="SUPFAM" id="SSF48452">
    <property type="entry name" value="TPR-like"/>
    <property type="match status" value="1"/>
</dbReference>
<evidence type="ECO:0000256" key="1">
    <source>
        <dbReference type="ARBA" id="ARBA00004196"/>
    </source>
</evidence>
<gene>
    <name evidence="7" type="ORF">AUC71_06870</name>
</gene>
<evidence type="ECO:0000313" key="8">
    <source>
        <dbReference type="Proteomes" id="UP000095042"/>
    </source>
</evidence>
<evidence type="ECO:0000256" key="4">
    <source>
        <dbReference type="ARBA" id="ARBA00022803"/>
    </source>
</evidence>
<evidence type="ECO:0000313" key="7">
    <source>
        <dbReference type="EMBL" id="ODS03938.1"/>
    </source>
</evidence>
<dbReference type="InterPro" id="IPR051263">
    <property type="entry name" value="C-type_cytochrome_biogenesis"/>
</dbReference>
<sequence length="384" mass="40859">MLLWVILASLTAIVLFVLLRPLAGSGGSEPGRDAFNATVYRDQLDEIEADRARGLIGEAEAEAARLEVARRLLAADEKARDKSGEVKSGAPARIALVGVALALPLAVLSLYLLYGSPRLPDQPLTARLTDPAQEKNVGALVARVEARLRAHPEEGEGWDAIAPVYMAGRRYADAADAYGQAIRLLGPSAERLSGYGQALVLEKGGLVSEEARRALEQALARDATLVEPRILLAIAKEQDGDYEAAIEDWRGLMNREGADERWRAMVQTRIADAEAHLSGAPPPAADATPPVVSGPSAADVAAAETMSPGERQAMVEGMVQRLAARLDAQGDDLAGWLRLVRAYTVLGRDDEAREALARAKGQFAGNTQAIEQLDALAAELGLKS</sequence>
<keyword evidence="4" id="KW-0802">TPR repeat</keyword>
<dbReference type="RefSeq" id="WP_069622860.1">
    <property type="nucleotide sequence ID" value="NZ_LPWD01000031.1"/>
</dbReference>
<dbReference type="PANTHER" id="PTHR47870:SF1">
    <property type="entry name" value="CYTOCHROME C-TYPE BIOGENESIS PROTEIN CCMH"/>
    <property type="match status" value="1"/>
</dbReference>
<evidence type="ECO:0000259" key="6">
    <source>
        <dbReference type="Pfam" id="PF23914"/>
    </source>
</evidence>
<dbReference type="InterPro" id="IPR056413">
    <property type="entry name" value="TPR_CcmH_CycH"/>
</dbReference>
<keyword evidence="8" id="KW-1185">Reference proteome</keyword>
<keyword evidence="5" id="KW-1133">Transmembrane helix</keyword>
<dbReference type="AlphaFoldDB" id="A0A1E3WDP8"/>
<dbReference type="InterPro" id="IPR017560">
    <property type="entry name" value="Cyt_c_biogenesis_CcmI"/>
</dbReference>
<keyword evidence="5" id="KW-0812">Transmembrane</keyword>
<comment type="caution">
    <text evidence="7">The sequence shown here is derived from an EMBL/GenBank/DDBJ whole genome shotgun (WGS) entry which is preliminary data.</text>
</comment>
<comment type="subcellular location">
    <subcellularLocation>
        <location evidence="1">Cell envelope</location>
    </subcellularLocation>
</comment>
<dbReference type="GO" id="GO:0030313">
    <property type="term" value="C:cell envelope"/>
    <property type="evidence" value="ECO:0007669"/>
    <property type="project" value="UniProtKB-SubCell"/>
</dbReference>
<feature type="domain" description="Cytochrome c-type biogenesis protein H TPR" evidence="6">
    <location>
        <begin position="130"/>
        <end position="254"/>
    </location>
</feature>
<evidence type="ECO:0000256" key="3">
    <source>
        <dbReference type="ARBA" id="ARBA00022748"/>
    </source>
</evidence>
<name>A0A1E3WDP8_9HYPH</name>
<dbReference type="Gene3D" id="1.25.40.10">
    <property type="entry name" value="Tetratricopeptide repeat domain"/>
    <property type="match status" value="2"/>
</dbReference>
<dbReference type="EMBL" id="LPWD01000031">
    <property type="protein sequence ID" value="ODS03938.1"/>
    <property type="molecule type" value="Genomic_DNA"/>
</dbReference>
<dbReference type="PANTHER" id="PTHR47870">
    <property type="entry name" value="CYTOCHROME C-TYPE BIOGENESIS PROTEIN CCMH"/>
    <property type="match status" value="1"/>
</dbReference>
<dbReference type="Proteomes" id="UP000095042">
    <property type="component" value="Unassembled WGS sequence"/>
</dbReference>
<dbReference type="NCBIfam" id="TIGR03142">
    <property type="entry name" value="cytochro_ccmI"/>
    <property type="match status" value="1"/>
</dbReference>
<organism evidence="7 8">
    <name type="scientific">Methyloceanibacter marginalis</name>
    <dbReference type="NCBI Taxonomy" id="1774971"/>
    <lineage>
        <taxon>Bacteria</taxon>
        <taxon>Pseudomonadati</taxon>
        <taxon>Pseudomonadota</taxon>
        <taxon>Alphaproteobacteria</taxon>
        <taxon>Hyphomicrobiales</taxon>
        <taxon>Hyphomicrobiaceae</taxon>
        <taxon>Methyloceanibacter</taxon>
    </lineage>
</organism>
<reference evidence="7 8" key="1">
    <citation type="journal article" date="2016" name="Environ. Microbiol.">
        <title>New Methyloceanibacter diversity from North Sea sediments includes methanotroph containing solely the soluble methane monooxygenase.</title>
        <authorList>
            <person name="Vekeman B."/>
            <person name="Kerckhof F.M."/>
            <person name="Cremers G."/>
            <person name="de Vos P."/>
            <person name="Vandamme P."/>
            <person name="Boon N."/>
            <person name="Op den Camp H.J."/>
            <person name="Heylen K."/>
        </authorList>
    </citation>
    <scope>NUCLEOTIDE SEQUENCE [LARGE SCALE GENOMIC DNA]</scope>
    <source>
        <strain evidence="7 8">R-67177</strain>
    </source>
</reference>
<proteinExistence type="predicted"/>
<dbReference type="OrthoDB" id="9815847at2"/>
<protein>
    <recommendedName>
        <fullName evidence="6">Cytochrome c-type biogenesis protein H TPR domain-containing protein</fullName>
    </recommendedName>
</protein>
<keyword evidence="2" id="KW-0677">Repeat</keyword>
<evidence type="ECO:0000256" key="5">
    <source>
        <dbReference type="SAM" id="Phobius"/>
    </source>
</evidence>
<dbReference type="Pfam" id="PF23914">
    <property type="entry name" value="TPR_CcmH_CycH"/>
    <property type="match status" value="1"/>
</dbReference>
<feature type="transmembrane region" description="Helical" evidence="5">
    <location>
        <begin position="94"/>
        <end position="114"/>
    </location>
</feature>